<dbReference type="Gene3D" id="2.40.33.20">
    <property type="entry name" value="PK beta-barrel domain-like"/>
    <property type="match status" value="1"/>
</dbReference>
<dbReference type="Pfam" id="PF03476">
    <property type="entry name" value="MOSC_N"/>
    <property type="match status" value="1"/>
</dbReference>
<feature type="domain" description="MOSC" evidence="1">
    <location>
        <begin position="119"/>
        <end position="269"/>
    </location>
</feature>
<dbReference type="AlphaFoldDB" id="A0A1I2EBL0"/>
<dbReference type="GO" id="GO:0030170">
    <property type="term" value="F:pyridoxal phosphate binding"/>
    <property type="evidence" value="ECO:0007669"/>
    <property type="project" value="InterPro"/>
</dbReference>
<dbReference type="InterPro" id="IPR011037">
    <property type="entry name" value="Pyrv_Knase-like_insert_dom_sf"/>
</dbReference>
<dbReference type="Proteomes" id="UP000199516">
    <property type="component" value="Unassembled WGS sequence"/>
</dbReference>
<organism evidence="2 3">
    <name type="scientific">Alteribacillus iranensis</name>
    <dbReference type="NCBI Taxonomy" id="930128"/>
    <lineage>
        <taxon>Bacteria</taxon>
        <taxon>Bacillati</taxon>
        <taxon>Bacillota</taxon>
        <taxon>Bacilli</taxon>
        <taxon>Bacillales</taxon>
        <taxon>Bacillaceae</taxon>
        <taxon>Alteribacillus</taxon>
    </lineage>
</organism>
<sequence>MKNINVVSLRRYPVKSMMGEELNACEVTEKGVLGDRAYGIIDKETGRLANAKNPKKWPNMFQYRASFVEPPQQEDAIPPVRITCPDGTSVTHSDPEAEDILSRSFQRNVFVGTPSTSDREFEGLIPENVSGLENPGSVFSKAAPAGTFFDIGMVHIVTTSSLEELARRTPGSRIEARRFRPNLILNVENGESFEENSWVGKTLSIGNEVKLKIVQNTKRCIMTTLPQGDLPNDLNVLRSAVKENDGNIGIYANVLQSGTIHIGDRVTIDGVTNASS</sequence>
<keyword evidence="3" id="KW-1185">Reference proteome</keyword>
<gene>
    <name evidence="2" type="ORF">SAMN05192532_105229</name>
</gene>
<dbReference type="PROSITE" id="PS51340">
    <property type="entry name" value="MOSC"/>
    <property type="match status" value="1"/>
</dbReference>
<dbReference type="STRING" id="930128.SAMN05192532_105229"/>
<evidence type="ECO:0000313" key="3">
    <source>
        <dbReference type="Proteomes" id="UP000199516"/>
    </source>
</evidence>
<dbReference type="GO" id="GO:0003824">
    <property type="term" value="F:catalytic activity"/>
    <property type="evidence" value="ECO:0007669"/>
    <property type="project" value="InterPro"/>
</dbReference>
<dbReference type="SUPFAM" id="SSF50800">
    <property type="entry name" value="PK beta-barrel domain-like"/>
    <property type="match status" value="1"/>
</dbReference>
<dbReference type="RefSeq" id="WP_245757897.1">
    <property type="nucleotide sequence ID" value="NZ_FONT01000005.1"/>
</dbReference>
<dbReference type="GO" id="GO:0030151">
    <property type="term" value="F:molybdenum ion binding"/>
    <property type="evidence" value="ECO:0007669"/>
    <property type="project" value="InterPro"/>
</dbReference>
<evidence type="ECO:0000313" key="2">
    <source>
        <dbReference type="EMBL" id="SFE89851.1"/>
    </source>
</evidence>
<accession>A0A1I2EBL0</accession>
<name>A0A1I2EBL0_9BACI</name>
<reference evidence="2 3" key="1">
    <citation type="submission" date="2016-10" db="EMBL/GenBank/DDBJ databases">
        <authorList>
            <person name="de Groot N.N."/>
        </authorList>
    </citation>
    <scope>NUCLEOTIDE SEQUENCE [LARGE SCALE GENOMIC DNA]</scope>
    <source>
        <strain evidence="2 3">DSM 23995</strain>
    </source>
</reference>
<protein>
    <recommendedName>
        <fullName evidence="1">MOSC domain-containing protein</fullName>
    </recommendedName>
</protein>
<proteinExistence type="predicted"/>
<dbReference type="Pfam" id="PF03473">
    <property type="entry name" value="MOSC"/>
    <property type="match status" value="1"/>
</dbReference>
<evidence type="ECO:0000259" key="1">
    <source>
        <dbReference type="PROSITE" id="PS51340"/>
    </source>
</evidence>
<dbReference type="InterPro" id="IPR005303">
    <property type="entry name" value="MOCOS_middle"/>
</dbReference>
<dbReference type="EMBL" id="FONT01000005">
    <property type="protein sequence ID" value="SFE89851.1"/>
    <property type="molecule type" value="Genomic_DNA"/>
</dbReference>
<dbReference type="InterPro" id="IPR005302">
    <property type="entry name" value="MoCF_Sase_C"/>
</dbReference>